<dbReference type="EMBL" id="WBMT01000012">
    <property type="protein sequence ID" value="KAB2346072.1"/>
    <property type="molecule type" value="Genomic_DNA"/>
</dbReference>
<dbReference type="NCBIfam" id="TIGR00996">
    <property type="entry name" value="Mtu_fam_mce"/>
    <property type="match status" value="1"/>
</dbReference>
<accession>A0A6H9YS53</accession>
<dbReference type="PANTHER" id="PTHR33371">
    <property type="entry name" value="INTERMEMBRANE PHOSPHOLIPID TRANSPORT SYSTEM BINDING PROTEIN MLAD-RELATED"/>
    <property type="match status" value="1"/>
</dbReference>
<dbReference type="AlphaFoldDB" id="A0A6H9YS53"/>
<dbReference type="OrthoDB" id="3460188at2"/>
<sequence length="438" mass="47426">MARVKPFETLRRRLLGVVFLLVPVLLVTLSVAIYQKRFTEATFVTLRTSTAGFEMHRGADVKLHGVVIGEVRSITADGSGARLRLALRPDQAKRVPQDVAAQLLPTTVFGARYVALVPPGGRGMNPTANVVAASLKDGSVISEDNTRNAIELRELLKSTMRLLNALKPAELSATLTAMAQALEGRGDRLGRNLVTLEAYLRELNPHLPALNQNLVEVAQFADNYSQVTPDILDGLSDFVTTSRTIADQRANLAESHESVTRAARDMTNFLRRNENNLIQLPRVSRDSLETLAKYSPEFPCTFASIAKFVPLMDKALGKGTKKPGVHVNINTVQHKGRYLPGVDRPRYTADTGPHCYGVPYDPGGGSTPKLTKPGILPVGTLAGSPGETRLINELTAPALREVPEELPDWSGALLGPIYRGTRVTFPGMDTAGGKEAGQ</sequence>
<dbReference type="Pfam" id="PF02470">
    <property type="entry name" value="MlaD"/>
    <property type="match status" value="1"/>
</dbReference>
<dbReference type="PANTHER" id="PTHR33371:SF19">
    <property type="entry name" value="MCE-FAMILY PROTEIN MCE4A"/>
    <property type="match status" value="1"/>
</dbReference>
<dbReference type="InterPro" id="IPR052336">
    <property type="entry name" value="MlaD_Phospholipid_Transporter"/>
</dbReference>
<dbReference type="GO" id="GO:0005576">
    <property type="term" value="C:extracellular region"/>
    <property type="evidence" value="ECO:0007669"/>
    <property type="project" value="TreeGrafter"/>
</dbReference>
<dbReference type="GO" id="GO:0051701">
    <property type="term" value="P:biological process involved in interaction with host"/>
    <property type="evidence" value="ECO:0007669"/>
    <property type="project" value="TreeGrafter"/>
</dbReference>
<organism evidence="3 4">
    <name type="scientific">Actinomadura rudentiformis</name>
    <dbReference type="NCBI Taxonomy" id="359158"/>
    <lineage>
        <taxon>Bacteria</taxon>
        <taxon>Bacillati</taxon>
        <taxon>Actinomycetota</taxon>
        <taxon>Actinomycetes</taxon>
        <taxon>Streptosporangiales</taxon>
        <taxon>Thermomonosporaceae</taxon>
        <taxon>Actinomadura</taxon>
    </lineage>
</organism>
<proteinExistence type="predicted"/>
<dbReference type="InterPro" id="IPR003399">
    <property type="entry name" value="Mce/MlaD"/>
</dbReference>
<dbReference type="RefSeq" id="WP_151564195.1">
    <property type="nucleotide sequence ID" value="NZ_WBMT01000012.1"/>
</dbReference>
<feature type="domain" description="Mce/MlaD" evidence="1">
    <location>
        <begin position="44"/>
        <end position="119"/>
    </location>
</feature>
<gene>
    <name evidence="3" type="ORF">F8566_25560</name>
</gene>
<dbReference type="Proteomes" id="UP000468735">
    <property type="component" value="Unassembled WGS sequence"/>
</dbReference>
<dbReference type="InterPro" id="IPR005693">
    <property type="entry name" value="Mce"/>
</dbReference>
<reference evidence="3 4" key="1">
    <citation type="submission" date="2019-09" db="EMBL/GenBank/DDBJ databases">
        <title>Actinomadura physcomitrii sp. nov., a novel actinomycete isolated from moss [Physcomitrium sphaericum (Ludw) Fuernr].</title>
        <authorList>
            <person name="Zhuang X."/>
            <person name="Liu C."/>
        </authorList>
    </citation>
    <scope>NUCLEOTIDE SEQUENCE [LARGE SCALE GENOMIC DNA]</scope>
    <source>
        <strain evidence="3 4">HMC1</strain>
    </source>
</reference>
<evidence type="ECO:0000313" key="4">
    <source>
        <dbReference type="Proteomes" id="UP000468735"/>
    </source>
</evidence>
<name>A0A6H9YS53_9ACTN</name>
<keyword evidence="4" id="KW-1185">Reference proteome</keyword>
<dbReference type="InterPro" id="IPR024516">
    <property type="entry name" value="Mce_C"/>
</dbReference>
<dbReference type="Pfam" id="PF11887">
    <property type="entry name" value="Mce4_CUP1"/>
    <property type="match status" value="1"/>
</dbReference>
<protein>
    <submittedName>
        <fullName evidence="3">MCE family protein</fullName>
    </submittedName>
</protein>
<comment type="caution">
    <text evidence="3">The sequence shown here is derived from an EMBL/GenBank/DDBJ whole genome shotgun (WGS) entry which is preliminary data.</text>
</comment>
<evidence type="ECO:0000313" key="3">
    <source>
        <dbReference type="EMBL" id="KAB2346072.1"/>
    </source>
</evidence>
<feature type="domain" description="Mammalian cell entry C-terminal" evidence="2">
    <location>
        <begin position="133"/>
        <end position="353"/>
    </location>
</feature>
<evidence type="ECO:0000259" key="1">
    <source>
        <dbReference type="Pfam" id="PF02470"/>
    </source>
</evidence>
<evidence type="ECO:0000259" key="2">
    <source>
        <dbReference type="Pfam" id="PF11887"/>
    </source>
</evidence>